<evidence type="ECO:0000313" key="3">
    <source>
        <dbReference type="Proteomes" id="UP001497522"/>
    </source>
</evidence>
<dbReference type="EMBL" id="OZ023705">
    <property type="protein sequence ID" value="CAK9875609.1"/>
    <property type="molecule type" value="Genomic_DNA"/>
</dbReference>
<dbReference type="PROSITE" id="PS00028">
    <property type="entry name" value="ZINC_FINGER_C2H2_1"/>
    <property type="match status" value="1"/>
</dbReference>
<organism evidence="2 3">
    <name type="scientific">Sphagnum jensenii</name>
    <dbReference type="NCBI Taxonomy" id="128206"/>
    <lineage>
        <taxon>Eukaryota</taxon>
        <taxon>Viridiplantae</taxon>
        <taxon>Streptophyta</taxon>
        <taxon>Embryophyta</taxon>
        <taxon>Bryophyta</taxon>
        <taxon>Sphagnophytina</taxon>
        <taxon>Sphagnopsida</taxon>
        <taxon>Sphagnales</taxon>
        <taxon>Sphagnaceae</taxon>
        <taxon>Sphagnum</taxon>
    </lineage>
</organism>
<name>A0ABP1BJ44_9BRYO</name>
<protein>
    <recommendedName>
        <fullName evidence="1">C2H2-type domain-containing protein</fullName>
    </recommendedName>
</protein>
<proteinExistence type="predicted"/>
<feature type="domain" description="C2H2-type" evidence="1">
    <location>
        <begin position="17"/>
        <end position="39"/>
    </location>
</feature>
<dbReference type="InterPro" id="IPR013087">
    <property type="entry name" value="Znf_C2H2_type"/>
</dbReference>
<accession>A0ABP1BJ44</accession>
<evidence type="ECO:0000313" key="2">
    <source>
        <dbReference type="EMBL" id="CAK9875609.1"/>
    </source>
</evidence>
<evidence type="ECO:0000259" key="1">
    <source>
        <dbReference type="PROSITE" id="PS00028"/>
    </source>
</evidence>
<dbReference type="Proteomes" id="UP001497522">
    <property type="component" value="Chromosome 4"/>
</dbReference>
<reference evidence="2" key="1">
    <citation type="submission" date="2024-03" db="EMBL/GenBank/DDBJ databases">
        <authorList>
            <consortium name="ELIXIR-Norway"/>
            <consortium name="Elixir Norway"/>
        </authorList>
    </citation>
    <scope>NUCLEOTIDE SEQUENCE</scope>
</reference>
<gene>
    <name evidence="2" type="ORF">CSSPJE1EN2_LOCUS17857</name>
</gene>
<sequence length="351" mass="39179">MKYKVMAPPSRALGHYCELCDRMLVPGANLEEHKVGAIHRGLAEASGKMTKHQLQVFREELKVGRCKQKLPAKRAILEALREPVEPGNWNTGLKQTMHWGPLESAWIFTHFRRKGIDIPKVVKDVVGLGYESTQELRRKEQNTTLDSFRELLTDCVLVYEGAVVAILLHELFRPAKLTNILLRWPTCGSLADTSAGLVPLRPGWPCLDTDSATTTPSLPGDVADAGKFVFPGFSLFFRPRSGTVLLLNSSRLSHYTAAVLNPAHCQYGCALYVRRSTQTTYVRRQDRIEQIGDMLDSAMREANVARRREITAPLPIISENAPPRSEGRRPLGGVLRIKFSPAGIERCEGED</sequence>
<keyword evidence="3" id="KW-1185">Reference proteome</keyword>